<accession>A0ABR1SUP7</accession>
<feature type="compositionally biased region" description="Acidic residues" evidence="1">
    <location>
        <begin position="38"/>
        <end position="57"/>
    </location>
</feature>
<evidence type="ECO:0000313" key="2">
    <source>
        <dbReference type="EMBL" id="KAK8037415.1"/>
    </source>
</evidence>
<dbReference type="Proteomes" id="UP001396898">
    <property type="component" value="Unassembled WGS sequence"/>
</dbReference>
<name>A0ABR1SUP7_9PEZI</name>
<sequence>MSGAFRHLLRQDPARQEEHATLSFDFARATGQQQHENDGEDNDEKDEDYGEEEDVEMDPGSPVQEAHWCRGLLARGRQGHKEPLFEIKATPAPTALYDNSNDRDDENAHVANAVNSIAWHTRGLTPGQVSRHPKA</sequence>
<protein>
    <submittedName>
        <fullName evidence="2">Uncharacterized protein</fullName>
    </submittedName>
</protein>
<feature type="compositionally biased region" description="Basic and acidic residues" evidence="1">
    <location>
        <begin position="9"/>
        <end position="20"/>
    </location>
</feature>
<evidence type="ECO:0000256" key="1">
    <source>
        <dbReference type="SAM" id="MobiDB-lite"/>
    </source>
</evidence>
<feature type="region of interest" description="Disordered" evidence="1">
    <location>
        <begin position="1"/>
        <end position="63"/>
    </location>
</feature>
<gene>
    <name evidence="2" type="ORF">PG991_000761</name>
</gene>
<reference evidence="2 3" key="1">
    <citation type="submission" date="2023-01" db="EMBL/GenBank/DDBJ databases">
        <title>Analysis of 21 Apiospora genomes using comparative genomics revels a genus with tremendous synthesis potential of carbohydrate active enzymes and secondary metabolites.</title>
        <authorList>
            <person name="Sorensen T."/>
        </authorList>
    </citation>
    <scope>NUCLEOTIDE SEQUENCE [LARGE SCALE GENOMIC DNA]</scope>
    <source>
        <strain evidence="2 3">CBS 20057</strain>
    </source>
</reference>
<evidence type="ECO:0000313" key="3">
    <source>
        <dbReference type="Proteomes" id="UP001396898"/>
    </source>
</evidence>
<comment type="caution">
    <text evidence="2">The sequence shown here is derived from an EMBL/GenBank/DDBJ whole genome shotgun (WGS) entry which is preliminary data.</text>
</comment>
<dbReference type="EMBL" id="JAQQWI010000002">
    <property type="protein sequence ID" value="KAK8037415.1"/>
    <property type="molecule type" value="Genomic_DNA"/>
</dbReference>
<keyword evidence="3" id="KW-1185">Reference proteome</keyword>
<organism evidence="2 3">
    <name type="scientific">Apiospora marii</name>
    <dbReference type="NCBI Taxonomy" id="335849"/>
    <lineage>
        <taxon>Eukaryota</taxon>
        <taxon>Fungi</taxon>
        <taxon>Dikarya</taxon>
        <taxon>Ascomycota</taxon>
        <taxon>Pezizomycotina</taxon>
        <taxon>Sordariomycetes</taxon>
        <taxon>Xylariomycetidae</taxon>
        <taxon>Amphisphaeriales</taxon>
        <taxon>Apiosporaceae</taxon>
        <taxon>Apiospora</taxon>
    </lineage>
</organism>
<proteinExistence type="predicted"/>